<accession>A0A0U3SLV9</accession>
<dbReference type="InterPro" id="IPR029055">
    <property type="entry name" value="Ntn_hydrolases_N"/>
</dbReference>
<reference evidence="1" key="1">
    <citation type="submission" date="2015-10" db="EMBL/GenBank/DDBJ databases">
        <title>Biosynthesis of SCL-MCL polyhydroxyalkanoates by metagenomic clones in Pseudomonas putida.</title>
        <authorList>
            <person name="Cheng J."/>
            <person name="Charles T.C."/>
        </authorList>
    </citation>
    <scope>NUCLEOTIDE SEQUENCE</scope>
</reference>
<proteinExistence type="predicted"/>
<protein>
    <submittedName>
        <fullName evidence="1">MFS transporter</fullName>
    </submittedName>
</protein>
<dbReference type="Gene3D" id="3.60.20.10">
    <property type="entry name" value="Glutamine Phosphoribosylpyrophosphate, subunit 1, domain 1"/>
    <property type="match status" value="1"/>
</dbReference>
<dbReference type="SUPFAM" id="SSF56235">
    <property type="entry name" value="N-terminal nucleophile aminohydrolases (Ntn hydrolases)"/>
    <property type="match status" value="1"/>
</dbReference>
<organism evidence="1">
    <name type="scientific">uncultured bacterium 18</name>
    <dbReference type="NCBI Taxonomy" id="139916"/>
    <lineage>
        <taxon>Bacteria</taxon>
        <taxon>environmental samples</taxon>
    </lineage>
</organism>
<evidence type="ECO:0000313" key="1">
    <source>
        <dbReference type="EMBL" id="ALV86450.1"/>
    </source>
</evidence>
<name>A0A0U3SLV9_9BACT</name>
<dbReference type="AlphaFoldDB" id="A0A0U3SLV9"/>
<dbReference type="EMBL" id="KT944264">
    <property type="protein sequence ID" value="ALV86450.1"/>
    <property type="molecule type" value="Genomic_DNA"/>
</dbReference>
<sequence>MTTVCVVRKGGQVAIAADSLVTFGDTRLPHGYEDNDKLFKVGNSYFGMSGTTAHFPVLRKALTALPQDDLRLGSRDDVFDTFLKLHPKLKEQFFLNTKEEDADPYESSQFTVLIANPNGLFGVYSYREVFEFDRFWAIGSGRAFALGAMHAVHARARSASEIARIGIAAGCEFDKNSAAPVRLHTIQLKR</sequence>
<dbReference type="CDD" id="cd01906">
    <property type="entry name" value="proteasome_protease_HslV"/>
    <property type="match status" value="1"/>
</dbReference>